<keyword evidence="4 5" id="KW-0539">Nucleus</keyword>
<dbReference type="GO" id="GO:0016226">
    <property type="term" value="P:iron-sulfur cluster assembly"/>
    <property type="evidence" value="ECO:0007669"/>
    <property type="project" value="UniProtKB-UniRule"/>
</dbReference>
<evidence type="ECO:0000313" key="9">
    <source>
        <dbReference type="Proteomes" id="UP001279734"/>
    </source>
</evidence>
<evidence type="ECO:0000259" key="7">
    <source>
        <dbReference type="Pfam" id="PF14500"/>
    </source>
</evidence>
<dbReference type="AlphaFoldDB" id="A0AAD3S3I8"/>
<dbReference type="Pfam" id="PF14500">
    <property type="entry name" value="MMS19_N"/>
    <property type="match status" value="1"/>
</dbReference>
<dbReference type="InterPro" id="IPR024687">
    <property type="entry name" value="MMS19_C"/>
</dbReference>
<keyword evidence="9" id="KW-1185">Reference proteome</keyword>
<comment type="function">
    <text evidence="5">Key component of the cytosolic iron-sulfur protein assembly (CIA) complex, a multiprotein complex that mediates the incorporation of iron-sulfur cluster into apoproteins specifically involved in DNA metabolism and genomic integrity. In the CIA complex, MMS19 acts as an adapter between early-acting CIA components and a subset of cellular target iron-sulfur proteins.</text>
</comment>
<evidence type="ECO:0000313" key="8">
    <source>
        <dbReference type="EMBL" id="GMH03716.1"/>
    </source>
</evidence>
<dbReference type="GO" id="GO:0005634">
    <property type="term" value="C:nucleus"/>
    <property type="evidence" value="ECO:0007669"/>
    <property type="project" value="UniProtKB-SubCell"/>
</dbReference>
<evidence type="ECO:0000259" key="6">
    <source>
        <dbReference type="Pfam" id="PF12460"/>
    </source>
</evidence>
<evidence type="ECO:0000256" key="3">
    <source>
        <dbReference type="ARBA" id="ARBA00022737"/>
    </source>
</evidence>
<dbReference type="GO" id="GO:0097361">
    <property type="term" value="C:cytosolic [4Fe-4S] assembly targeting complex"/>
    <property type="evidence" value="ECO:0007669"/>
    <property type="project" value="UniProtKB-UniRule"/>
</dbReference>
<proteinExistence type="inferred from homology"/>
<evidence type="ECO:0000256" key="2">
    <source>
        <dbReference type="ARBA" id="ARBA00009340"/>
    </source>
</evidence>
<accession>A0AAD3S3I8</accession>
<evidence type="ECO:0000256" key="5">
    <source>
        <dbReference type="RuleBase" id="RU367072"/>
    </source>
</evidence>
<reference evidence="8" key="1">
    <citation type="submission" date="2023-05" db="EMBL/GenBank/DDBJ databases">
        <title>Nepenthes gracilis genome sequencing.</title>
        <authorList>
            <person name="Fukushima K."/>
        </authorList>
    </citation>
    <scope>NUCLEOTIDE SEQUENCE</scope>
    <source>
        <strain evidence="8">SING2019-196</strain>
    </source>
</reference>
<dbReference type="GO" id="GO:0006281">
    <property type="term" value="P:DNA repair"/>
    <property type="evidence" value="ECO:0007669"/>
    <property type="project" value="UniProtKB-UniRule"/>
</dbReference>
<sequence length="1146" mass="126646">MASQPSQLIKQIELFVDSACSQTQQSASVDAVASLLKNDTITIEQLVREMEMYLTTTDNILRARGVLFLSEVIACLSSKPLDNATIHSLVGFFIGRLSDWRALRGALVGCLALVKRKNNVGMVTGNDARALAQSYLQNLVVQSLGQHDRMLCFELLQCLLDCFPEEAVALDDHLVYGVCEAIDGEKDPQCLMLTFRIVEVLAGLFPDPAGPIASIAEDLFDILGRYFPIHYTHPKIEDIDVSRDDLSRALMLAFSSSPFFEPFAIPLLLEKLSSSLPLAKVDSLKCLSYCAMKYGPQRMGKHAEAIWQSLKDAIQYLPEEPVLSSASDLSDNMGLQENEITKEALVLVQNVISQPSNAFLNLILDDEDINGVVNSIHSFGNYNDIPLQSKQKLVAVGHILSILGKTSSASCNRVFETIFVCLLDTLGVPPNSLMGGCFDRDVSFRRLNFGALYLSIQIIGACRDLAVDLTALTSHSNSVDCTWYSMLTSSSNSLVNVFSSNLLRSTKEKCRDPDILLGVKGLQILATFPGGSLLMSKSIFENVLMTLVSIVTLNFNITSLWKSALKALAQIGSFIDSYQESEKSQSYEAIVVQKILSLISMNECTMPFSLILEAISDISMTRDTILLKIVQVMEETIVAWFSGVYVDGDLKLAGNLVQLFDCYSNKLLPRIHEIGGFEGVPLHFAVHVWEQIQEVTTIRFGFNNEELLNATMVAMKLAVASCSEEDQHIIVEKSFGVISLSEYFLQMKSMSSIMSAQVEGLQLIQNSNKFDSRDDWVLSLFAAVIIALRPQTTIPDTRATIQTFITALLRGHVSSAQALGSMVNKMQHKVVDEENCRYFTLEDALELIFGMSLWSSNDDASLRSHGIGENGGLSLNMTDSALQQTQCITGLAWIGKGLLMRGHVKAKDITMIFLRCLLSGSDVGDSWQKQSSLDEGDAANLLPLMKSAADAFHILMSDYDDCLDKRFHATVRPLYKQRLFSTLTPIFLSSITKAKSSLVRSMLYRAFGHIICDTPLVAVLSETRKLVRVLLDALSVLSEDVLNKDVVYNLLLVLSAILMDKSGQDVIVENALFIINCLTQLISYPHKMLVRETAIQCLVAMSGIAHTRIYPIRTQVLRAVSKALDDPKRAVRQEAVRCWKAWASIA</sequence>
<dbReference type="Proteomes" id="UP001279734">
    <property type="component" value="Unassembled WGS sequence"/>
</dbReference>
<comment type="subcellular location">
    <subcellularLocation>
        <location evidence="1 5">Nucleus</location>
    </subcellularLocation>
</comment>
<dbReference type="InterPro" id="IPR016024">
    <property type="entry name" value="ARM-type_fold"/>
</dbReference>
<organism evidence="8 9">
    <name type="scientific">Nepenthes gracilis</name>
    <name type="common">Slender pitcher plant</name>
    <dbReference type="NCBI Taxonomy" id="150966"/>
    <lineage>
        <taxon>Eukaryota</taxon>
        <taxon>Viridiplantae</taxon>
        <taxon>Streptophyta</taxon>
        <taxon>Embryophyta</taxon>
        <taxon>Tracheophyta</taxon>
        <taxon>Spermatophyta</taxon>
        <taxon>Magnoliopsida</taxon>
        <taxon>eudicotyledons</taxon>
        <taxon>Gunneridae</taxon>
        <taxon>Pentapetalae</taxon>
        <taxon>Caryophyllales</taxon>
        <taxon>Nepenthaceae</taxon>
        <taxon>Nepenthes</taxon>
    </lineage>
</organism>
<dbReference type="GO" id="GO:0051604">
    <property type="term" value="P:protein maturation"/>
    <property type="evidence" value="ECO:0007669"/>
    <property type="project" value="UniProtKB-UniRule"/>
</dbReference>
<dbReference type="PANTHER" id="PTHR12891:SF0">
    <property type="entry name" value="MMS19 NUCLEOTIDE EXCISION REPAIR PROTEIN HOMOLOG"/>
    <property type="match status" value="1"/>
</dbReference>
<keyword evidence="3" id="KW-0677">Repeat</keyword>
<dbReference type="PANTHER" id="PTHR12891">
    <property type="entry name" value="DNA REPAIR/TRANSCRIPTION PROTEIN MET18/MMS19"/>
    <property type="match status" value="1"/>
</dbReference>
<feature type="domain" description="MMS19 N-terminal" evidence="7">
    <location>
        <begin position="47"/>
        <end position="314"/>
    </location>
</feature>
<feature type="domain" description="MMS19 C-terminal" evidence="6">
    <location>
        <begin position="702"/>
        <end position="1101"/>
    </location>
</feature>
<protein>
    <recommendedName>
        <fullName evidence="5">MMS19 nucleotide excision repair protein</fullName>
    </recommendedName>
</protein>
<gene>
    <name evidence="8" type="ORF">Nepgr_005555</name>
</gene>
<dbReference type="Gene3D" id="1.25.10.10">
    <property type="entry name" value="Leucine-rich Repeat Variant"/>
    <property type="match status" value="1"/>
</dbReference>
<dbReference type="Pfam" id="PF12460">
    <property type="entry name" value="MMS19_C"/>
    <property type="match status" value="1"/>
</dbReference>
<dbReference type="InterPro" id="IPR029240">
    <property type="entry name" value="MMS19_N"/>
</dbReference>
<evidence type="ECO:0000256" key="4">
    <source>
        <dbReference type="ARBA" id="ARBA00023242"/>
    </source>
</evidence>
<keyword evidence="5" id="KW-0234">DNA repair</keyword>
<comment type="caution">
    <text evidence="8">The sequence shown here is derived from an EMBL/GenBank/DDBJ whole genome shotgun (WGS) entry which is preliminary data.</text>
</comment>
<dbReference type="EMBL" id="BSYO01000004">
    <property type="protein sequence ID" value="GMH03716.1"/>
    <property type="molecule type" value="Genomic_DNA"/>
</dbReference>
<keyword evidence="5" id="KW-0227">DNA damage</keyword>
<dbReference type="InterPro" id="IPR039920">
    <property type="entry name" value="MMS19"/>
</dbReference>
<dbReference type="InterPro" id="IPR011989">
    <property type="entry name" value="ARM-like"/>
</dbReference>
<comment type="similarity">
    <text evidence="2 5">Belongs to the MET18/MMS19 family.</text>
</comment>
<name>A0AAD3S3I8_NEPGR</name>
<dbReference type="SUPFAM" id="SSF48371">
    <property type="entry name" value="ARM repeat"/>
    <property type="match status" value="1"/>
</dbReference>
<evidence type="ECO:0000256" key="1">
    <source>
        <dbReference type="ARBA" id="ARBA00004123"/>
    </source>
</evidence>